<dbReference type="InterPro" id="IPR011335">
    <property type="entry name" value="Restrct_endonuc-II-like"/>
</dbReference>
<dbReference type="GO" id="GO:0003676">
    <property type="term" value="F:nucleic acid binding"/>
    <property type="evidence" value="ECO:0007669"/>
    <property type="project" value="InterPro"/>
</dbReference>
<dbReference type="HOGENOM" id="CLU_1260403_0_0_0"/>
<dbReference type="InterPro" id="IPR011856">
    <property type="entry name" value="tRNA_endonuc-like_dom_sf"/>
</dbReference>
<feature type="region of interest" description="Disordered" evidence="2">
    <location>
        <begin position="1"/>
        <end position="74"/>
    </location>
</feature>
<evidence type="ECO:0000313" key="3">
    <source>
        <dbReference type="EMBL" id="EFO81193.1"/>
    </source>
</evidence>
<dbReference type="EMBL" id="ADVR01000022">
    <property type="protein sequence ID" value="EFO81193.1"/>
    <property type="molecule type" value="Genomic_DNA"/>
</dbReference>
<dbReference type="AlphaFoldDB" id="E1IC76"/>
<comment type="caution">
    <text evidence="3">The sequence shown here is derived from an EMBL/GenBank/DDBJ whole genome shotgun (WGS) entry which is preliminary data.</text>
</comment>
<keyword evidence="4" id="KW-1185">Reference proteome</keyword>
<dbReference type="OrthoDB" id="9812968at2"/>
<feature type="compositionally biased region" description="Polar residues" evidence="2">
    <location>
        <begin position="39"/>
        <end position="59"/>
    </location>
</feature>
<dbReference type="SUPFAM" id="SSF52980">
    <property type="entry name" value="Restriction endonuclease-like"/>
    <property type="match status" value="1"/>
</dbReference>
<evidence type="ECO:0000256" key="2">
    <source>
        <dbReference type="SAM" id="MobiDB-lite"/>
    </source>
</evidence>
<proteinExistence type="inferred from homology"/>
<evidence type="ECO:0000256" key="1">
    <source>
        <dbReference type="ARBA" id="ARBA00006738"/>
    </source>
</evidence>
<accession>E1IC76</accession>
<dbReference type="STRING" id="765420.OSCT_0927"/>
<dbReference type="InterPro" id="IPR003509">
    <property type="entry name" value="UPF0102_YraN-like"/>
</dbReference>
<dbReference type="Proteomes" id="UP000054010">
    <property type="component" value="Unassembled WGS sequence"/>
</dbReference>
<feature type="compositionally biased region" description="Polar residues" evidence="2">
    <location>
        <begin position="1"/>
        <end position="11"/>
    </location>
</feature>
<dbReference type="Pfam" id="PF02021">
    <property type="entry name" value="UPF0102"/>
    <property type="match status" value="1"/>
</dbReference>
<dbReference type="Gene3D" id="3.40.1350.10">
    <property type="match status" value="1"/>
</dbReference>
<reference evidence="3 4" key="1">
    <citation type="journal article" date="2011" name="J. Bacteriol.">
        <title>Draft genome sequence of the anoxygenic filamentous phototrophic bacterium Oscillochloris trichoides subsp. DG-6.</title>
        <authorList>
            <person name="Kuznetsov B.B."/>
            <person name="Ivanovsky R.N."/>
            <person name="Keppen O.I."/>
            <person name="Sukhacheva M.V."/>
            <person name="Bumazhkin B.K."/>
            <person name="Patutina E.O."/>
            <person name="Beletsky A.V."/>
            <person name="Mardanov A.V."/>
            <person name="Baslerov R.V."/>
            <person name="Panteleeva A.N."/>
            <person name="Kolganova T.V."/>
            <person name="Ravin N.V."/>
            <person name="Skryabin K.G."/>
        </authorList>
    </citation>
    <scope>NUCLEOTIDE SEQUENCE [LARGE SCALE GENOMIC DNA]</scope>
    <source>
        <strain evidence="3 4">DG-6</strain>
    </source>
</reference>
<protein>
    <submittedName>
        <fullName evidence="3">Uncharacterized protein</fullName>
    </submittedName>
</protein>
<gene>
    <name evidence="3" type="ORF">OSCT_0927</name>
</gene>
<evidence type="ECO:0000313" key="4">
    <source>
        <dbReference type="Proteomes" id="UP000054010"/>
    </source>
</evidence>
<comment type="similarity">
    <text evidence="1">Belongs to the UPF0102 family.</text>
</comment>
<organism evidence="3 4">
    <name type="scientific">Oscillochloris trichoides DG-6</name>
    <dbReference type="NCBI Taxonomy" id="765420"/>
    <lineage>
        <taxon>Bacteria</taxon>
        <taxon>Bacillati</taxon>
        <taxon>Chloroflexota</taxon>
        <taxon>Chloroflexia</taxon>
        <taxon>Chloroflexales</taxon>
        <taxon>Chloroflexineae</taxon>
        <taxon>Oscillochloridaceae</taxon>
        <taxon>Oscillochloris</taxon>
    </lineage>
</organism>
<name>E1IC76_9CHLR</name>
<sequence>MKSNQPKSVKPSSAAKPITPNRVVAKTTLQQKSRDLAKTSVSRQQPRPSSAIQHKTTSAKGIPKNYQPKQMSNQQVGAKAEKIARSFLKKEGFKVVPGQHNKIHGIDIIAFKNNQPVFTEVKGARDRVRSFSDMKHQVAPTWIRDRYQKLETSTQKTEKQEQAIKQVRHAFGLDPQAALPKADSKKWKGQGVSVNLANNTVRLYDQHGKTVKETRINKD</sequence>